<dbReference type="OrthoDB" id="4304345at2"/>
<protein>
    <submittedName>
        <fullName evidence="6">Chitin binding domain-containing protein</fullName>
    </submittedName>
</protein>
<comment type="caution">
    <text evidence="6">The sequence shown here is derived from an EMBL/GenBank/DDBJ whole genome shotgun (WGS) entry which is preliminary data.</text>
</comment>
<evidence type="ECO:0000256" key="4">
    <source>
        <dbReference type="ARBA" id="ARBA00023157"/>
    </source>
</evidence>
<evidence type="ECO:0000313" key="7">
    <source>
        <dbReference type="Proteomes" id="UP000281028"/>
    </source>
</evidence>
<dbReference type="SUPFAM" id="SSF57625">
    <property type="entry name" value="Invertebrate chitin-binding proteins"/>
    <property type="match status" value="1"/>
</dbReference>
<evidence type="ECO:0000256" key="3">
    <source>
        <dbReference type="ARBA" id="ARBA00022737"/>
    </source>
</evidence>
<dbReference type="InterPro" id="IPR002557">
    <property type="entry name" value="Chitin-bd_dom"/>
</dbReference>
<dbReference type="Proteomes" id="UP000281028">
    <property type="component" value="Unassembled WGS sequence"/>
</dbReference>
<dbReference type="InterPro" id="IPR036508">
    <property type="entry name" value="Chitin-bd_dom_sf"/>
</dbReference>
<evidence type="ECO:0000313" key="6">
    <source>
        <dbReference type="EMBL" id="NSL89240.1"/>
    </source>
</evidence>
<proteinExistence type="predicted"/>
<dbReference type="PANTHER" id="PTHR23301">
    <property type="entry name" value="CHITIN BINDING PERITROPHIN-A"/>
    <property type="match status" value="1"/>
</dbReference>
<keyword evidence="7" id="KW-1185">Reference proteome</keyword>
<organism evidence="6 7">
    <name type="scientific">Chitinophaga solisilvae</name>
    <dbReference type="NCBI Taxonomy" id="1233460"/>
    <lineage>
        <taxon>Bacteria</taxon>
        <taxon>Pseudomonadati</taxon>
        <taxon>Bacteroidota</taxon>
        <taxon>Chitinophagia</taxon>
        <taxon>Chitinophagales</taxon>
        <taxon>Chitinophagaceae</taxon>
        <taxon>Chitinophaga</taxon>
    </lineage>
</organism>
<name>A0A3S1CYB2_9BACT</name>
<accession>A0A3S1CYB2</accession>
<dbReference type="Pfam" id="PF01607">
    <property type="entry name" value="CBM_14"/>
    <property type="match status" value="1"/>
</dbReference>
<sequence length="138" mass="14940">MRRAFSVFILMTGIALVTVLSWPKNATADGFCQTGQNGYYADPTDCSKFYRCIDGTYYPFSCMPGTVFNPATVQCDFPENVPGCESGGGTKQCYKNPNDSKNDGNCTVRQDSGGSGAYIMECRTSWSKPNPCETGASI</sequence>
<dbReference type="PANTHER" id="PTHR23301:SF0">
    <property type="entry name" value="CHITIN-BINDING TYPE-2 DOMAIN-CONTAINING PROTEIN-RELATED"/>
    <property type="match status" value="1"/>
</dbReference>
<keyword evidence="4" id="KW-1015">Disulfide bond</keyword>
<dbReference type="AlphaFoldDB" id="A0A3S1CYB2"/>
<dbReference type="GO" id="GO:0005576">
    <property type="term" value="C:extracellular region"/>
    <property type="evidence" value="ECO:0007669"/>
    <property type="project" value="InterPro"/>
</dbReference>
<dbReference type="SMART" id="SM00494">
    <property type="entry name" value="ChtBD2"/>
    <property type="match status" value="1"/>
</dbReference>
<keyword evidence="1" id="KW-0147">Chitin-binding</keyword>
<evidence type="ECO:0000256" key="2">
    <source>
        <dbReference type="ARBA" id="ARBA00022729"/>
    </source>
</evidence>
<dbReference type="EMBL" id="RIAR02000001">
    <property type="protein sequence ID" value="NSL89240.1"/>
    <property type="molecule type" value="Genomic_DNA"/>
</dbReference>
<dbReference type="InterPro" id="IPR051940">
    <property type="entry name" value="Chitin_bind-dev_reg"/>
</dbReference>
<dbReference type="GO" id="GO:0008061">
    <property type="term" value="F:chitin binding"/>
    <property type="evidence" value="ECO:0007669"/>
    <property type="project" value="UniProtKB-KW"/>
</dbReference>
<gene>
    <name evidence="6" type="ORF">ECE50_020530</name>
</gene>
<keyword evidence="5" id="KW-0325">Glycoprotein</keyword>
<dbReference type="Gene3D" id="2.170.140.10">
    <property type="entry name" value="Chitin binding domain"/>
    <property type="match status" value="1"/>
</dbReference>
<dbReference type="PROSITE" id="PS50940">
    <property type="entry name" value="CHIT_BIND_II"/>
    <property type="match status" value="1"/>
</dbReference>
<keyword evidence="2" id="KW-0732">Signal</keyword>
<evidence type="ECO:0000256" key="5">
    <source>
        <dbReference type="ARBA" id="ARBA00023180"/>
    </source>
</evidence>
<evidence type="ECO:0000256" key="1">
    <source>
        <dbReference type="ARBA" id="ARBA00022669"/>
    </source>
</evidence>
<keyword evidence="3" id="KW-0677">Repeat</keyword>
<reference evidence="6" key="1">
    <citation type="submission" date="2020-05" db="EMBL/GenBank/DDBJ databases">
        <title>Chitinophaga laudate sp. nov., isolated from a tropical peat swamp.</title>
        <authorList>
            <person name="Goh C.B.S."/>
            <person name="Lee M.S."/>
            <person name="Parimannan S."/>
            <person name="Pasbakhsh P."/>
            <person name="Yule C.M."/>
            <person name="Rajandas H."/>
            <person name="Loke S."/>
            <person name="Croft L."/>
            <person name="Tan J.B.L."/>
        </authorList>
    </citation>
    <scope>NUCLEOTIDE SEQUENCE</scope>
    <source>
        <strain evidence="6">Mgbs1</strain>
    </source>
</reference>